<feature type="region of interest" description="Disordered" evidence="1">
    <location>
        <begin position="23"/>
        <end position="62"/>
    </location>
</feature>
<gene>
    <name evidence="2" type="ORF">mMyoMyo1_012315</name>
</gene>
<evidence type="ECO:0000313" key="3">
    <source>
        <dbReference type="Proteomes" id="UP000527355"/>
    </source>
</evidence>
<name>A0A7J7VYM9_MYOMY</name>
<dbReference type="AlphaFoldDB" id="A0A7J7VYM9"/>
<evidence type="ECO:0000313" key="2">
    <source>
        <dbReference type="EMBL" id="KAF6330325.1"/>
    </source>
</evidence>
<sequence>MPPPCLSCVFLFPLPPLHVPQSPAGRNGLSPQGGYLRRGGGGGGPRVGFTYPSPLASHRSSSQGLERRELAVMLSFPLLLLLSHVSHLSCLLPLPLLSMVSGGRCSSQLLHPGVCHLVFKQWLG</sequence>
<dbReference type="EMBL" id="JABWUV010000009">
    <property type="protein sequence ID" value="KAF6330325.1"/>
    <property type="molecule type" value="Genomic_DNA"/>
</dbReference>
<keyword evidence="3" id="KW-1185">Reference proteome</keyword>
<evidence type="ECO:0000256" key="1">
    <source>
        <dbReference type="SAM" id="MobiDB-lite"/>
    </source>
</evidence>
<reference evidence="2 3" key="1">
    <citation type="journal article" date="2020" name="Nature">
        <title>Six reference-quality genomes reveal evolution of bat adaptations.</title>
        <authorList>
            <person name="Jebb D."/>
            <person name="Huang Z."/>
            <person name="Pippel M."/>
            <person name="Hughes G.M."/>
            <person name="Lavrichenko K."/>
            <person name="Devanna P."/>
            <person name="Winkler S."/>
            <person name="Jermiin L.S."/>
            <person name="Skirmuntt E.C."/>
            <person name="Katzourakis A."/>
            <person name="Burkitt-Gray L."/>
            <person name="Ray D.A."/>
            <person name="Sullivan K.A.M."/>
            <person name="Roscito J.G."/>
            <person name="Kirilenko B.M."/>
            <person name="Davalos L.M."/>
            <person name="Corthals A.P."/>
            <person name="Power M.L."/>
            <person name="Jones G."/>
            <person name="Ransome R.D."/>
            <person name="Dechmann D.K.N."/>
            <person name="Locatelli A.G."/>
            <person name="Puechmaille S.J."/>
            <person name="Fedrigo O."/>
            <person name="Jarvis E.D."/>
            <person name="Hiller M."/>
            <person name="Vernes S.C."/>
            <person name="Myers E.W."/>
            <person name="Teeling E.C."/>
        </authorList>
    </citation>
    <scope>NUCLEOTIDE SEQUENCE [LARGE SCALE GENOMIC DNA]</scope>
    <source>
        <strain evidence="2">MMyoMyo1</strain>
        <tissue evidence="2">Flight muscle</tissue>
    </source>
</reference>
<protein>
    <submittedName>
        <fullName evidence="2">Uncharacterized protein</fullName>
    </submittedName>
</protein>
<accession>A0A7J7VYM9</accession>
<comment type="caution">
    <text evidence="2">The sequence shown here is derived from an EMBL/GenBank/DDBJ whole genome shotgun (WGS) entry which is preliminary data.</text>
</comment>
<feature type="compositionally biased region" description="Gly residues" evidence="1">
    <location>
        <begin position="36"/>
        <end position="46"/>
    </location>
</feature>
<proteinExistence type="predicted"/>
<organism evidence="2 3">
    <name type="scientific">Myotis myotis</name>
    <name type="common">Greater mouse-eared bat</name>
    <name type="synonym">Vespertilio myotis</name>
    <dbReference type="NCBI Taxonomy" id="51298"/>
    <lineage>
        <taxon>Eukaryota</taxon>
        <taxon>Metazoa</taxon>
        <taxon>Chordata</taxon>
        <taxon>Craniata</taxon>
        <taxon>Vertebrata</taxon>
        <taxon>Euteleostomi</taxon>
        <taxon>Mammalia</taxon>
        <taxon>Eutheria</taxon>
        <taxon>Laurasiatheria</taxon>
        <taxon>Chiroptera</taxon>
        <taxon>Yangochiroptera</taxon>
        <taxon>Vespertilionidae</taxon>
        <taxon>Myotis</taxon>
    </lineage>
</organism>
<dbReference type="Proteomes" id="UP000527355">
    <property type="component" value="Unassembled WGS sequence"/>
</dbReference>